<organism evidence="2 3">
    <name type="scientific">Sulfitobacter brevis</name>
    <dbReference type="NCBI Taxonomy" id="74348"/>
    <lineage>
        <taxon>Bacteria</taxon>
        <taxon>Pseudomonadati</taxon>
        <taxon>Pseudomonadota</taxon>
        <taxon>Alphaproteobacteria</taxon>
        <taxon>Rhodobacterales</taxon>
        <taxon>Roseobacteraceae</taxon>
        <taxon>Sulfitobacter</taxon>
    </lineage>
</organism>
<reference evidence="2 3" key="1">
    <citation type="submission" date="2016-10" db="EMBL/GenBank/DDBJ databases">
        <authorList>
            <person name="de Groot N.N."/>
        </authorList>
    </citation>
    <scope>NUCLEOTIDE SEQUENCE [LARGE SCALE GENOMIC DNA]</scope>
    <source>
        <strain evidence="2 3">DSM 11443</strain>
    </source>
</reference>
<dbReference type="RefSeq" id="WP_093925519.1">
    <property type="nucleotide sequence ID" value="NZ_FOMW01000031.1"/>
</dbReference>
<protein>
    <submittedName>
        <fullName evidence="2">Uncharacterized protein</fullName>
    </submittedName>
</protein>
<dbReference type="AlphaFoldDB" id="A0A1I2GWK3"/>
<keyword evidence="3" id="KW-1185">Reference proteome</keyword>
<gene>
    <name evidence="2" type="ORF">SAMN04488523_13111</name>
</gene>
<evidence type="ECO:0000313" key="3">
    <source>
        <dbReference type="Proteomes" id="UP000198977"/>
    </source>
</evidence>
<proteinExistence type="predicted"/>
<name>A0A1I2GWK3_9RHOB</name>
<dbReference type="EMBL" id="FOMW01000031">
    <property type="protein sequence ID" value="SFF21520.1"/>
    <property type="molecule type" value="Genomic_DNA"/>
</dbReference>
<dbReference type="Proteomes" id="UP000198977">
    <property type="component" value="Unassembled WGS sequence"/>
</dbReference>
<feature type="compositionally biased region" description="Polar residues" evidence="1">
    <location>
        <begin position="1"/>
        <end position="13"/>
    </location>
</feature>
<evidence type="ECO:0000256" key="1">
    <source>
        <dbReference type="SAM" id="MobiDB-lite"/>
    </source>
</evidence>
<sequence>MTLDQQPNLSDLSQELEDWSAGGPKPALLNNWIFSEDDLEGLRDACDEGRIADFFAFSLLHHDSEDAVISIVTAARQRPLESVLSSVYR</sequence>
<accession>A0A1I2GWK3</accession>
<feature type="region of interest" description="Disordered" evidence="1">
    <location>
        <begin position="1"/>
        <end position="22"/>
    </location>
</feature>
<evidence type="ECO:0000313" key="2">
    <source>
        <dbReference type="EMBL" id="SFF21520.1"/>
    </source>
</evidence>